<dbReference type="Gene3D" id="3.40.50.450">
    <property type="match status" value="1"/>
</dbReference>
<dbReference type="NCBIfam" id="TIGR00732">
    <property type="entry name" value="dprA"/>
    <property type="match status" value="1"/>
</dbReference>
<comment type="caution">
    <text evidence="3">The sequence shown here is derived from an EMBL/GenBank/DDBJ whole genome shotgun (WGS) entry which is preliminary data.</text>
</comment>
<accession>A0A1F5ZWM1</accession>
<dbReference type="PANTHER" id="PTHR43022:SF1">
    <property type="entry name" value="PROTEIN SMF"/>
    <property type="match status" value="1"/>
</dbReference>
<evidence type="ECO:0000256" key="1">
    <source>
        <dbReference type="ARBA" id="ARBA00006525"/>
    </source>
</evidence>
<comment type="similarity">
    <text evidence="1">Belongs to the DprA/Smf family.</text>
</comment>
<dbReference type="SUPFAM" id="SSF102405">
    <property type="entry name" value="MCP/YpsA-like"/>
    <property type="match status" value="1"/>
</dbReference>
<dbReference type="EMBL" id="MFJM01000051">
    <property type="protein sequence ID" value="OGG16896.1"/>
    <property type="molecule type" value="Genomic_DNA"/>
</dbReference>
<sequence>MNFSEKDYYLGFAVFGGIGPARFKLLKEYFGSAKDAWMASEKDLLTINLGKKLTSEFIYFRGNFSLTSFLKNLEKKKINFLTEGDRDYPQKLLQIDAPPIVLFVLGNNPQLLNKKRLVAVVGTRLNTVYGKNTCRTIVSGLTAFGAVIVSGMAKGIDTIAHRTAIEANGATIAVLGTGIDIIYPFSNYGLYWQIVNKSGLVISEYPPGFTPTRTSFPLRNRIISGISEGTVVIEGKKTSGAMITARYALDQGREVFAVPGPVNSPTSEGTTYLIKQGANVASNAQDILDGLKFDKRK</sequence>
<protein>
    <submittedName>
        <fullName evidence="3">DNA protecting protein DprA</fullName>
    </submittedName>
</protein>
<name>A0A1F5ZWM1_9BACT</name>
<dbReference type="GO" id="GO:0009294">
    <property type="term" value="P:DNA-mediated transformation"/>
    <property type="evidence" value="ECO:0007669"/>
    <property type="project" value="InterPro"/>
</dbReference>
<dbReference type="InterPro" id="IPR003488">
    <property type="entry name" value="DprA"/>
</dbReference>
<organism evidence="3 4">
    <name type="scientific">Candidatus Gottesmanbacteria bacterium RIFCSPHIGHO2_02_FULL_39_14</name>
    <dbReference type="NCBI Taxonomy" id="1798383"/>
    <lineage>
        <taxon>Bacteria</taxon>
        <taxon>Candidatus Gottesmaniibacteriota</taxon>
    </lineage>
</organism>
<dbReference type="AlphaFoldDB" id="A0A1F5ZWM1"/>
<evidence type="ECO:0000259" key="2">
    <source>
        <dbReference type="Pfam" id="PF02481"/>
    </source>
</evidence>
<dbReference type="PANTHER" id="PTHR43022">
    <property type="entry name" value="PROTEIN SMF"/>
    <property type="match status" value="1"/>
</dbReference>
<feature type="domain" description="Smf/DprA SLOG" evidence="2">
    <location>
        <begin position="80"/>
        <end position="290"/>
    </location>
</feature>
<dbReference type="STRING" id="1798383.A3D78_06465"/>
<gene>
    <name evidence="3" type="ORF">A3D78_06465</name>
</gene>
<proteinExistence type="inferred from homology"/>
<evidence type="ECO:0000313" key="4">
    <source>
        <dbReference type="Proteomes" id="UP000176253"/>
    </source>
</evidence>
<dbReference type="Proteomes" id="UP000176253">
    <property type="component" value="Unassembled WGS sequence"/>
</dbReference>
<dbReference type="Pfam" id="PF02481">
    <property type="entry name" value="DNA_processg_A"/>
    <property type="match status" value="1"/>
</dbReference>
<evidence type="ECO:0000313" key="3">
    <source>
        <dbReference type="EMBL" id="OGG16896.1"/>
    </source>
</evidence>
<dbReference type="InterPro" id="IPR057666">
    <property type="entry name" value="DrpA_SLOG"/>
</dbReference>
<reference evidence="3 4" key="1">
    <citation type="journal article" date="2016" name="Nat. Commun.">
        <title>Thousands of microbial genomes shed light on interconnected biogeochemical processes in an aquifer system.</title>
        <authorList>
            <person name="Anantharaman K."/>
            <person name="Brown C.T."/>
            <person name="Hug L.A."/>
            <person name="Sharon I."/>
            <person name="Castelle C.J."/>
            <person name="Probst A.J."/>
            <person name="Thomas B.C."/>
            <person name="Singh A."/>
            <person name="Wilkins M.J."/>
            <person name="Karaoz U."/>
            <person name="Brodie E.L."/>
            <person name="Williams K.H."/>
            <person name="Hubbard S.S."/>
            <person name="Banfield J.F."/>
        </authorList>
    </citation>
    <scope>NUCLEOTIDE SEQUENCE [LARGE SCALE GENOMIC DNA]</scope>
</reference>